<dbReference type="InterPro" id="IPR007698">
    <property type="entry name" value="AlaDH/PNT_NAD(H)-bd"/>
</dbReference>
<evidence type="ECO:0000256" key="10">
    <source>
        <dbReference type="SAM" id="MobiDB-lite"/>
    </source>
</evidence>
<comment type="function">
    <text evidence="9">Cell wall formation. Catalyzes the addition of glutamate to the nucleotide precursor UDP-N-acetylmuramoyl-L-alanine (UMA).</text>
</comment>
<dbReference type="PANTHER" id="PTHR43692:SF1">
    <property type="entry name" value="UDP-N-ACETYLMURAMOYLALANINE--D-GLUTAMATE LIGASE"/>
    <property type="match status" value="1"/>
</dbReference>
<dbReference type="GO" id="GO:0071555">
    <property type="term" value="P:cell wall organization"/>
    <property type="evidence" value="ECO:0007669"/>
    <property type="project" value="UniProtKB-KW"/>
</dbReference>
<dbReference type="UniPathway" id="UPA00219"/>
<comment type="pathway">
    <text evidence="2 9">Cell wall biogenesis; peptidoglycan biosynthesis.</text>
</comment>
<evidence type="ECO:0000259" key="11">
    <source>
        <dbReference type="Pfam" id="PF01262"/>
    </source>
</evidence>
<gene>
    <name evidence="9" type="primary">murD</name>
    <name evidence="13" type="ORF">EF834_16965</name>
</gene>
<comment type="catalytic activity">
    <reaction evidence="9">
        <text>UDP-N-acetyl-alpha-D-muramoyl-L-alanine + D-glutamate + ATP = UDP-N-acetyl-alpha-D-muramoyl-L-alanyl-D-glutamate + ADP + phosphate + H(+)</text>
        <dbReference type="Rhea" id="RHEA:16429"/>
        <dbReference type="ChEBI" id="CHEBI:15378"/>
        <dbReference type="ChEBI" id="CHEBI:29986"/>
        <dbReference type="ChEBI" id="CHEBI:30616"/>
        <dbReference type="ChEBI" id="CHEBI:43474"/>
        <dbReference type="ChEBI" id="CHEBI:83898"/>
        <dbReference type="ChEBI" id="CHEBI:83900"/>
        <dbReference type="ChEBI" id="CHEBI:456216"/>
        <dbReference type="EC" id="6.3.2.9"/>
    </reaction>
</comment>
<evidence type="ECO:0000256" key="5">
    <source>
        <dbReference type="ARBA" id="ARBA00022618"/>
    </source>
</evidence>
<dbReference type="EMBL" id="RKLN01000007">
    <property type="protein sequence ID" value="RVW00355.1"/>
    <property type="molecule type" value="Genomic_DNA"/>
</dbReference>
<name>A0A3S3B0N8_9NOCA</name>
<comment type="similarity">
    <text evidence="9">Belongs to the MurCDEF family.</text>
</comment>
<dbReference type="InterPro" id="IPR013221">
    <property type="entry name" value="Mur_ligase_cen"/>
</dbReference>
<evidence type="ECO:0000256" key="3">
    <source>
        <dbReference type="ARBA" id="ARBA00022490"/>
    </source>
</evidence>
<dbReference type="InterPro" id="IPR036565">
    <property type="entry name" value="Mur-like_cat_sf"/>
</dbReference>
<dbReference type="Gene3D" id="3.40.50.720">
    <property type="entry name" value="NAD(P)-binding Rossmann-like Domain"/>
    <property type="match status" value="1"/>
</dbReference>
<dbReference type="Pfam" id="PF08245">
    <property type="entry name" value="Mur_ligase_M"/>
    <property type="match status" value="1"/>
</dbReference>
<protein>
    <recommendedName>
        <fullName evidence="9">UDP-N-acetylmuramoylalanine--D-glutamate ligase</fullName>
        <ecNumber evidence="9">6.3.2.9</ecNumber>
    </recommendedName>
    <alternativeName>
        <fullName evidence="9">D-glutamic acid-adding enzyme</fullName>
    </alternativeName>
    <alternativeName>
        <fullName evidence="9">UDP-N-acetylmuramoyl-L-alanyl-D-glutamate synthetase</fullName>
    </alternativeName>
</protein>
<evidence type="ECO:0000256" key="7">
    <source>
        <dbReference type="ARBA" id="ARBA00022840"/>
    </source>
</evidence>
<feature type="region of interest" description="Disordered" evidence="10">
    <location>
        <begin position="493"/>
        <end position="530"/>
    </location>
</feature>
<keyword evidence="6 9" id="KW-0547">Nucleotide-binding</keyword>
<comment type="subcellular location">
    <subcellularLocation>
        <location evidence="1 9">Cytoplasm</location>
    </subcellularLocation>
</comment>
<organism evidence="13 14">
    <name type="scientific">Rhodococcus spongiicola</name>
    <dbReference type="NCBI Taxonomy" id="2487352"/>
    <lineage>
        <taxon>Bacteria</taxon>
        <taxon>Bacillati</taxon>
        <taxon>Actinomycetota</taxon>
        <taxon>Actinomycetes</taxon>
        <taxon>Mycobacteriales</taxon>
        <taxon>Nocardiaceae</taxon>
        <taxon>Rhodococcus</taxon>
    </lineage>
</organism>
<keyword evidence="14" id="KW-1185">Reference proteome</keyword>
<dbReference type="InterPro" id="IPR036615">
    <property type="entry name" value="Mur_ligase_C_dom_sf"/>
</dbReference>
<feature type="domain" description="Alanine dehydrogenase/pyridine nucleotide transhydrogenase NAD(H)-binding" evidence="11">
    <location>
        <begin position="11"/>
        <end position="77"/>
    </location>
</feature>
<keyword evidence="9" id="KW-0961">Cell wall biogenesis/degradation</keyword>
<evidence type="ECO:0000256" key="1">
    <source>
        <dbReference type="ARBA" id="ARBA00004496"/>
    </source>
</evidence>
<dbReference type="NCBIfam" id="TIGR01087">
    <property type="entry name" value="murD"/>
    <property type="match status" value="1"/>
</dbReference>
<dbReference type="EC" id="6.3.2.9" evidence="9"/>
<evidence type="ECO:0000313" key="13">
    <source>
        <dbReference type="EMBL" id="RVW00355.1"/>
    </source>
</evidence>
<dbReference type="InterPro" id="IPR005762">
    <property type="entry name" value="MurD"/>
</dbReference>
<comment type="caution">
    <text evidence="13">The sequence shown here is derived from an EMBL/GenBank/DDBJ whole genome shotgun (WGS) entry which is preliminary data.</text>
</comment>
<dbReference type="SUPFAM" id="SSF53623">
    <property type="entry name" value="MurD-like peptide ligases, catalytic domain"/>
    <property type="match status" value="1"/>
</dbReference>
<dbReference type="OrthoDB" id="9809796at2"/>
<dbReference type="Pfam" id="PF01262">
    <property type="entry name" value="AlaDh_PNT_C"/>
    <property type="match status" value="1"/>
</dbReference>
<dbReference type="PANTHER" id="PTHR43692">
    <property type="entry name" value="UDP-N-ACETYLMURAMOYLALANINE--D-GLUTAMATE LIGASE"/>
    <property type="match status" value="1"/>
</dbReference>
<dbReference type="GO" id="GO:0004326">
    <property type="term" value="F:tetrahydrofolylpolyglutamate synthase activity"/>
    <property type="evidence" value="ECO:0007669"/>
    <property type="project" value="InterPro"/>
</dbReference>
<dbReference type="GO" id="GO:0009252">
    <property type="term" value="P:peptidoglycan biosynthetic process"/>
    <property type="evidence" value="ECO:0007669"/>
    <property type="project" value="UniProtKB-UniRule"/>
</dbReference>
<evidence type="ECO:0000256" key="2">
    <source>
        <dbReference type="ARBA" id="ARBA00004752"/>
    </source>
</evidence>
<evidence type="ECO:0000256" key="8">
    <source>
        <dbReference type="ARBA" id="ARBA00023306"/>
    </source>
</evidence>
<dbReference type="GO" id="GO:0005737">
    <property type="term" value="C:cytoplasm"/>
    <property type="evidence" value="ECO:0007669"/>
    <property type="project" value="UniProtKB-SubCell"/>
</dbReference>
<keyword evidence="9" id="KW-0133">Cell shape</keyword>
<dbReference type="Gene3D" id="3.90.190.20">
    <property type="entry name" value="Mur ligase, C-terminal domain"/>
    <property type="match status" value="1"/>
</dbReference>
<evidence type="ECO:0000256" key="6">
    <source>
        <dbReference type="ARBA" id="ARBA00022741"/>
    </source>
</evidence>
<proteinExistence type="inferred from homology"/>
<dbReference type="HAMAP" id="MF_00639">
    <property type="entry name" value="MurD"/>
    <property type="match status" value="1"/>
</dbReference>
<dbReference type="Proteomes" id="UP000284333">
    <property type="component" value="Unassembled WGS sequence"/>
</dbReference>
<keyword evidence="8 9" id="KW-0131">Cell cycle</keyword>
<accession>A0A3S3B0N8</accession>
<feature type="binding site" evidence="9">
    <location>
        <begin position="133"/>
        <end position="139"/>
    </location>
    <ligand>
        <name>ATP</name>
        <dbReference type="ChEBI" id="CHEBI:30616"/>
    </ligand>
</feature>
<dbReference type="GO" id="GO:0051301">
    <property type="term" value="P:cell division"/>
    <property type="evidence" value="ECO:0007669"/>
    <property type="project" value="UniProtKB-KW"/>
</dbReference>
<dbReference type="PROSITE" id="PS01011">
    <property type="entry name" value="FOLYLPOLYGLU_SYNT_1"/>
    <property type="match status" value="1"/>
</dbReference>
<dbReference type="RefSeq" id="WP_127948398.1">
    <property type="nucleotide sequence ID" value="NZ_RKLN01000007.1"/>
</dbReference>
<evidence type="ECO:0000313" key="14">
    <source>
        <dbReference type="Proteomes" id="UP000284333"/>
    </source>
</evidence>
<dbReference type="Gene3D" id="3.40.1190.10">
    <property type="entry name" value="Mur-like, catalytic domain"/>
    <property type="match status" value="1"/>
</dbReference>
<keyword evidence="5 9" id="KW-0132">Cell division</keyword>
<dbReference type="InterPro" id="IPR018109">
    <property type="entry name" value="Folylpolyglutamate_synth_CS"/>
</dbReference>
<dbReference type="SUPFAM" id="SSF53244">
    <property type="entry name" value="MurD-like peptide ligases, peptide-binding domain"/>
    <property type="match status" value="1"/>
</dbReference>
<dbReference type="GO" id="GO:0008764">
    <property type="term" value="F:UDP-N-acetylmuramoylalanine-D-glutamate ligase activity"/>
    <property type="evidence" value="ECO:0007669"/>
    <property type="project" value="UniProtKB-UniRule"/>
</dbReference>
<reference evidence="13 14" key="1">
    <citation type="submission" date="2018-11" db="EMBL/GenBank/DDBJ databases">
        <title>Rhodococcus spongicola sp. nov. and Rhodococcus xishaensis sp. nov. from marine sponges.</title>
        <authorList>
            <person name="Li L."/>
            <person name="Lin H.W."/>
        </authorList>
    </citation>
    <scope>NUCLEOTIDE SEQUENCE [LARGE SCALE GENOMIC DNA]</scope>
    <source>
        <strain evidence="13 14">LHW50502</strain>
    </source>
</reference>
<evidence type="ECO:0000259" key="12">
    <source>
        <dbReference type="Pfam" id="PF08245"/>
    </source>
</evidence>
<keyword evidence="4 9" id="KW-0436">Ligase</keyword>
<keyword evidence="3 9" id="KW-0963">Cytoplasm</keyword>
<dbReference type="SUPFAM" id="SSF51984">
    <property type="entry name" value="MurCD N-terminal domain"/>
    <property type="match status" value="1"/>
</dbReference>
<dbReference type="AlphaFoldDB" id="A0A3S3B0N8"/>
<dbReference type="GO" id="GO:0005524">
    <property type="term" value="F:ATP binding"/>
    <property type="evidence" value="ECO:0007669"/>
    <property type="project" value="UniProtKB-UniRule"/>
</dbReference>
<dbReference type="GO" id="GO:0008360">
    <property type="term" value="P:regulation of cell shape"/>
    <property type="evidence" value="ECO:0007669"/>
    <property type="project" value="UniProtKB-KW"/>
</dbReference>
<sequence>MQSEEHYLVESGLSRLRDADVLVAGAGVSGRAAVAPLLDLGARVTVTDANAEALACCADLGASTIGIDELVAVSGRVAEFALVIVSPGFRPDAPVVSAAAVAGVPVWGDIEFSWRVDQAQIYGPPRRWLVVTGTNGKTTTTSMLNSILEAAGIPSVACGNIGLPVLDALRERRPRSDVLAVELSSFQLHWAPSVRPAAGVVLNIAEDHLDWHGGMQGYIDAKARSLTGDVAVVGLDNAAAASLAERPRDGRTVGFRIGVPGRGELGVIDGMLVDRAFADSETLLPADQISPPGPAGVCDALAAAALSRAIGVPADAVATGLRAHRVGPHRAQTVREVAGVAFVDDSKATNPHAARSSIIARDSVVWIAGGQLKGARVDDLVAEVAGRLAGAVLIGQDADQIADALARHAPEVPVVRIRSGDDESMGARNPGTVLLGAVESDADALMAAAVRAAAALASAGDSVLLAPAAASLDMFESYGHRGRSFAEAAQGLSAEQIGSTTAGPSDVTPAGPSDVTLPEPPDVTGESGPR</sequence>
<evidence type="ECO:0000256" key="4">
    <source>
        <dbReference type="ARBA" id="ARBA00022598"/>
    </source>
</evidence>
<keyword evidence="9" id="KW-0573">Peptidoglycan synthesis</keyword>
<evidence type="ECO:0000256" key="9">
    <source>
        <dbReference type="HAMAP-Rule" id="MF_00639"/>
    </source>
</evidence>
<keyword evidence="7 9" id="KW-0067">ATP-binding</keyword>
<feature type="domain" description="Mur ligase central" evidence="12">
    <location>
        <begin position="131"/>
        <end position="245"/>
    </location>
</feature>